<dbReference type="GO" id="GO:0000976">
    <property type="term" value="F:transcription cis-regulatory region binding"/>
    <property type="evidence" value="ECO:0007669"/>
    <property type="project" value="TreeGrafter"/>
</dbReference>
<keyword evidence="1 2" id="KW-0238">DNA-binding</keyword>
<proteinExistence type="predicted"/>
<dbReference type="InterPro" id="IPR009057">
    <property type="entry name" value="Homeodomain-like_sf"/>
</dbReference>
<dbReference type="EMBL" id="CP002521">
    <property type="protein sequence ID" value="ADX46908.1"/>
    <property type="molecule type" value="Genomic_DNA"/>
</dbReference>
<dbReference type="RefSeq" id="WP_013595399.1">
    <property type="nucleotide sequence ID" value="NC_015138.1"/>
</dbReference>
<reference evidence="5" key="1">
    <citation type="submission" date="2011-02" db="EMBL/GenBank/DDBJ databases">
        <title>Complete sequence of Acidovorax avenae subsp. avenae ATCC 19860.</title>
        <authorList>
            <consortium name="US DOE Joint Genome Institute"/>
            <person name="Lucas S."/>
            <person name="Copeland A."/>
            <person name="Lapidus A."/>
            <person name="Cheng J.-F."/>
            <person name="Goodwin L."/>
            <person name="Pitluck S."/>
            <person name="Chertkov O."/>
            <person name="Held B."/>
            <person name="Detter J.C."/>
            <person name="Han C."/>
            <person name="Tapia R."/>
            <person name="Land M."/>
            <person name="Hauser L."/>
            <person name="Kyrpides N."/>
            <person name="Ivanova N."/>
            <person name="Ovchinnikova G."/>
            <person name="Pagani I."/>
            <person name="Gordon S."/>
            <person name="Woyke T."/>
        </authorList>
    </citation>
    <scope>NUCLEOTIDE SEQUENCE</scope>
    <source>
        <strain evidence="5">ATCC 19860</strain>
    </source>
</reference>
<dbReference type="Gene3D" id="1.10.357.10">
    <property type="entry name" value="Tetracycline Repressor, domain 2"/>
    <property type="match status" value="1"/>
</dbReference>
<feature type="region of interest" description="Disordered" evidence="3">
    <location>
        <begin position="188"/>
        <end position="211"/>
    </location>
</feature>
<dbReference type="HOGENOM" id="CLU_069543_6_0_4"/>
<dbReference type="InterPro" id="IPR001647">
    <property type="entry name" value="HTH_TetR"/>
</dbReference>
<evidence type="ECO:0000313" key="5">
    <source>
        <dbReference type="EMBL" id="ADX46908.1"/>
    </source>
</evidence>
<dbReference type="GO" id="GO:0003700">
    <property type="term" value="F:DNA-binding transcription factor activity"/>
    <property type="evidence" value="ECO:0007669"/>
    <property type="project" value="TreeGrafter"/>
</dbReference>
<dbReference type="SUPFAM" id="SSF46689">
    <property type="entry name" value="Homeodomain-like"/>
    <property type="match status" value="1"/>
</dbReference>
<dbReference type="PROSITE" id="PS50977">
    <property type="entry name" value="HTH_TETR_2"/>
    <property type="match status" value="1"/>
</dbReference>
<sequence length="211" mass="23404">MTRPRGRPTHGKGMTRDDVLAAALQLLDESGGHGLTLRTLAARLGVTPMSLYHHVGDHAGLLRALSDRVYAEVMAAVDELPDRRTEIQELLFRYYRAVGRHPQLTLAIFTTPEAFAGVTRQITDRLTTLLAGLTAEPVLWRDILVDHAHGSGLALASVRHEQAEALQEQYRLALDRLLNHLVEKERAGTHGHVSPLASHMHDPVPIPRDKR</sequence>
<dbReference type="KEGG" id="aaa:Acav_3004"/>
<accession>F0Q5U6</accession>
<dbReference type="GeneID" id="34235375"/>
<evidence type="ECO:0000259" key="4">
    <source>
        <dbReference type="PROSITE" id="PS50977"/>
    </source>
</evidence>
<feature type="domain" description="HTH tetR-type" evidence="4">
    <location>
        <begin position="13"/>
        <end position="73"/>
    </location>
</feature>
<evidence type="ECO:0000256" key="1">
    <source>
        <dbReference type="ARBA" id="ARBA00023125"/>
    </source>
</evidence>
<protein>
    <submittedName>
        <fullName evidence="5">Regulatory protein TetR</fullName>
    </submittedName>
</protein>
<dbReference type="PANTHER" id="PTHR30055">
    <property type="entry name" value="HTH-TYPE TRANSCRIPTIONAL REGULATOR RUTR"/>
    <property type="match status" value="1"/>
</dbReference>
<dbReference type="AlphaFoldDB" id="F0Q5U6"/>
<name>F0Q5U6_PARA1</name>
<dbReference type="InterPro" id="IPR050109">
    <property type="entry name" value="HTH-type_TetR-like_transc_reg"/>
</dbReference>
<keyword evidence="6" id="KW-1185">Reference proteome</keyword>
<evidence type="ECO:0000313" key="6">
    <source>
        <dbReference type="Proteomes" id="UP000002482"/>
    </source>
</evidence>
<dbReference type="PANTHER" id="PTHR30055:SF220">
    <property type="entry name" value="TETR-FAMILY REGULATORY PROTEIN"/>
    <property type="match status" value="1"/>
</dbReference>
<feature type="DNA-binding region" description="H-T-H motif" evidence="2">
    <location>
        <begin position="36"/>
        <end position="55"/>
    </location>
</feature>
<dbReference type="Proteomes" id="UP000002482">
    <property type="component" value="Chromosome"/>
</dbReference>
<dbReference type="PRINTS" id="PR00455">
    <property type="entry name" value="HTHTETR"/>
</dbReference>
<organism evidence="5 6">
    <name type="scientific">Paracidovorax avenae (strain ATCC 19860 / DSM 7227 / CCUG 15838 / JCM 20985 / LMG 2117 / NCPPB 1011)</name>
    <name type="common">Acidovorax avenae</name>
    <dbReference type="NCBI Taxonomy" id="643561"/>
    <lineage>
        <taxon>Bacteria</taxon>
        <taxon>Pseudomonadati</taxon>
        <taxon>Pseudomonadota</taxon>
        <taxon>Betaproteobacteria</taxon>
        <taxon>Burkholderiales</taxon>
        <taxon>Comamonadaceae</taxon>
        <taxon>Paracidovorax</taxon>
    </lineage>
</organism>
<gene>
    <name evidence="5" type="ordered locus">Acav_3004</name>
</gene>
<evidence type="ECO:0000256" key="3">
    <source>
        <dbReference type="SAM" id="MobiDB-lite"/>
    </source>
</evidence>
<evidence type="ECO:0000256" key="2">
    <source>
        <dbReference type="PROSITE-ProRule" id="PRU00335"/>
    </source>
</evidence>
<dbReference type="Pfam" id="PF00440">
    <property type="entry name" value="TetR_N"/>
    <property type="match status" value="1"/>
</dbReference>